<keyword evidence="9" id="KW-1185">Reference proteome</keyword>
<dbReference type="Gene3D" id="1.20.1250.20">
    <property type="entry name" value="MFS general substrate transporter like domains"/>
    <property type="match status" value="1"/>
</dbReference>
<dbReference type="AlphaFoldDB" id="A0A319F0E7"/>
<name>A0A319F0E7_ASPSB</name>
<comment type="subcellular location">
    <subcellularLocation>
        <location evidence="1">Membrane</location>
        <topology evidence="1">Multi-pass membrane protein</topology>
    </subcellularLocation>
</comment>
<feature type="domain" description="Major facilitator superfamily (MFS) profile" evidence="7">
    <location>
        <begin position="128"/>
        <end position="561"/>
    </location>
</feature>
<feature type="transmembrane region" description="Helical" evidence="6">
    <location>
        <begin position="255"/>
        <end position="277"/>
    </location>
</feature>
<feature type="region of interest" description="Disordered" evidence="5">
    <location>
        <begin position="52"/>
        <end position="83"/>
    </location>
</feature>
<keyword evidence="3 6" id="KW-1133">Transmembrane helix</keyword>
<accession>A0A319F0E7</accession>
<feature type="transmembrane region" description="Helical" evidence="6">
    <location>
        <begin position="533"/>
        <end position="554"/>
    </location>
</feature>
<dbReference type="VEuPathDB" id="FungiDB:BO78DRAFT_426121"/>
<feature type="transmembrane region" description="Helical" evidence="6">
    <location>
        <begin position="126"/>
        <end position="150"/>
    </location>
</feature>
<feature type="transmembrane region" description="Helical" evidence="6">
    <location>
        <begin position="400"/>
        <end position="420"/>
    </location>
</feature>
<dbReference type="STRING" id="1448318.A0A319F0E7"/>
<dbReference type="CDD" id="cd17323">
    <property type="entry name" value="MFS_Tpo1_MDR_like"/>
    <property type="match status" value="1"/>
</dbReference>
<feature type="transmembrane region" description="Helical" evidence="6">
    <location>
        <begin position="289"/>
        <end position="314"/>
    </location>
</feature>
<sequence>MSGLVHDSILGNLIRLASRGRWFQYPEEKNPALWQQYVNHDKSGRMAYTGHLEPENVPEDVPEPDRADSGSMTRVPSSTWSDNGRRYQGMTGVNIDPEKGRDTVIVDWWDDHDPENPQNWPMWKKVVVTFELCLLTFSVYIGSSIFTAGIQSVMEQFHISEVAATLGLTLFVAGYGLGPLLWSPMSEVPQIGRNPIYIATLIVFVALQVPVALAGNLGTLLAFRFLTGFFGSPALATGGASIADMFRPSKRAYGIGIWGISAVCGPVVGPLVGGFAAQAKGWTWTIWELMWLSGFTLIVLIIFLPETSSSNILYRRARRLRRLTQRSNLRSEPEIAAEGLTARELVMMTLVRPFTLNFLEPMVFLLNLYIALIYGLLYVWFESFAIVFEGIYHFNLGQQGLAYIGILTGALLTIPPYYWWMHRYLEPRFDPQTGNLPPEARLPPAIVGGFFIPICLFWFGWSARASVHWIMPIVGSGFFTVGAFLLFNPVLNYLSDAYPVYAASVLAGNDLFRSSFGAGFPLFATAMYKNLGVAWASSTLAFLAIAFIPIPVVLMKYGETLRKNHSRFARKDI</sequence>
<feature type="transmembrane region" description="Helical" evidence="6">
    <location>
        <begin position="366"/>
        <end position="388"/>
    </location>
</feature>
<dbReference type="OrthoDB" id="3357846at2759"/>
<evidence type="ECO:0000313" key="9">
    <source>
        <dbReference type="Proteomes" id="UP000248423"/>
    </source>
</evidence>
<gene>
    <name evidence="8" type="ORF">BO78DRAFT_426121</name>
</gene>
<keyword evidence="2 6" id="KW-0812">Transmembrane</keyword>
<keyword evidence="4 6" id="KW-0472">Membrane</keyword>
<dbReference type="Proteomes" id="UP000248423">
    <property type="component" value="Unassembled WGS sequence"/>
</dbReference>
<dbReference type="Pfam" id="PF07690">
    <property type="entry name" value="MFS_1"/>
    <property type="match status" value="1"/>
</dbReference>
<feature type="transmembrane region" description="Helical" evidence="6">
    <location>
        <begin position="221"/>
        <end position="243"/>
    </location>
</feature>
<dbReference type="PANTHER" id="PTHR23502:SF23">
    <property type="entry name" value="FLUCONAZOLE RESISTANCE PROTEIN 1"/>
    <property type="match status" value="1"/>
</dbReference>
<dbReference type="InterPro" id="IPR036259">
    <property type="entry name" value="MFS_trans_sf"/>
</dbReference>
<dbReference type="PANTHER" id="PTHR23502">
    <property type="entry name" value="MAJOR FACILITATOR SUPERFAMILY"/>
    <property type="match status" value="1"/>
</dbReference>
<dbReference type="InterPro" id="IPR011701">
    <property type="entry name" value="MFS"/>
</dbReference>
<feature type="transmembrane region" description="Helical" evidence="6">
    <location>
        <begin position="440"/>
        <end position="460"/>
    </location>
</feature>
<dbReference type="FunFam" id="1.20.1250.20:FF:000011">
    <property type="entry name" value="MFS multidrug transporter, putative"/>
    <property type="match status" value="1"/>
</dbReference>
<proteinExistence type="predicted"/>
<dbReference type="EMBL" id="KZ826319">
    <property type="protein sequence ID" value="PYI11074.1"/>
    <property type="molecule type" value="Genomic_DNA"/>
</dbReference>
<evidence type="ECO:0000256" key="5">
    <source>
        <dbReference type="SAM" id="MobiDB-lite"/>
    </source>
</evidence>
<feature type="transmembrane region" description="Helical" evidence="6">
    <location>
        <begin position="162"/>
        <end position="182"/>
    </location>
</feature>
<feature type="transmembrane region" description="Helical" evidence="6">
    <location>
        <begin position="467"/>
        <end position="487"/>
    </location>
</feature>
<evidence type="ECO:0000256" key="1">
    <source>
        <dbReference type="ARBA" id="ARBA00004141"/>
    </source>
</evidence>
<dbReference type="GO" id="GO:0005886">
    <property type="term" value="C:plasma membrane"/>
    <property type="evidence" value="ECO:0007669"/>
    <property type="project" value="TreeGrafter"/>
</dbReference>
<dbReference type="GO" id="GO:0015244">
    <property type="term" value="F:fluconazole transmembrane transporter activity"/>
    <property type="evidence" value="ECO:0007669"/>
    <property type="project" value="TreeGrafter"/>
</dbReference>
<evidence type="ECO:0000256" key="2">
    <source>
        <dbReference type="ARBA" id="ARBA00022692"/>
    </source>
</evidence>
<evidence type="ECO:0000256" key="6">
    <source>
        <dbReference type="SAM" id="Phobius"/>
    </source>
</evidence>
<dbReference type="GO" id="GO:1990961">
    <property type="term" value="P:xenobiotic detoxification by transmembrane export across the plasma membrane"/>
    <property type="evidence" value="ECO:0007669"/>
    <property type="project" value="TreeGrafter"/>
</dbReference>
<evidence type="ECO:0000313" key="8">
    <source>
        <dbReference type="EMBL" id="PYI11074.1"/>
    </source>
</evidence>
<dbReference type="PROSITE" id="PS50850">
    <property type="entry name" value="MFS"/>
    <property type="match status" value="1"/>
</dbReference>
<reference evidence="8 9" key="1">
    <citation type="submission" date="2018-02" db="EMBL/GenBank/DDBJ databases">
        <title>The genomes of Aspergillus section Nigri reveals drivers in fungal speciation.</title>
        <authorList>
            <consortium name="DOE Joint Genome Institute"/>
            <person name="Vesth T.C."/>
            <person name="Nybo J."/>
            <person name="Theobald S."/>
            <person name="Brandl J."/>
            <person name="Frisvad J.C."/>
            <person name="Nielsen K.F."/>
            <person name="Lyhne E.K."/>
            <person name="Kogle M.E."/>
            <person name="Kuo A."/>
            <person name="Riley R."/>
            <person name="Clum A."/>
            <person name="Nolan M."/>
            <person name="Lipzen A."/>
            <person name="Salamov A."/>
            <person name="Henrissat B."/>
            <person name="Wiebenga A."/>
            <person name="De vries R.P."/>
            <person name="Grigoriev I.V."/>
            <person name="Mortensen U.H."/>
            <person name="Andersen M.R."/>
            <person name="Baker S.E."/>
        </authorList>
    </citation>
    <scope>NUCLEOTIDE SEQUENCE [LARGE SCALE GENOMIC DNA]</scope>
    <source>
        <strain evidence="8 9">CBS 121057</strain>
    </source>
</reference>
<feature type="transmembrane region" description="Helical" evidence="6">
    <location>
        <begin position="194"/>
        <end position="215"/>
    </location>
</feature>
<dbReference type="SUPFAM" id="SSF103473">
    <property type="entry name" value="MFS general substrate transporter"/>
    <property type="match status" value="1"/>
</dbReference>
<protein>
    <submittedName>
        <fullName evidence="8">MFS general substrate transporter</fullName>
    </submittedName>
</protein>
<evidence type="ECO:0000259" key="7">
    <source>
        <dbReference type="PROSITE" id="PS50850"/>
    </source>
</evidence>
<organism evidence="8 9">
    <name type="scientific">Aspergillus sclerotiicarbonarius (strain CBS 121057 / IBT 28362)</name>
    <dbReference type="NCBI Taxonomy" id="1448318"/>
    <lineage>
        <taxon>Eukaryota</taxon>
        <taxon>Fungi</taxon>
        <taxon>Dikarya</taxon>
        <taxon>Ascomycota</taxon>
        <taxon>Pezizomycotina</taxon>
        <taxon>Eurotiomycetes</taxon>
        <taxon>Eurotiomycetidae</taxon>
        <taxon>Eurotiales</taxon>
        <taxon>Aspergillaceae</taxon>
        <taxon>Aspergillus</taxon>
        <taxon>Aspergillus subgen. Circumdati</taxon>
    </lineage>
</organism>
<feature type="compositionally biased region" description="Polar residues" evidence="5">
    <location>
        <begin position="70"/>
        <end position="82"/>
    </location>
</feature>
<dbReference type="InterPro" id="IPR020846">
    <property type="entry name" value="MFS_dom"/>
</dbReference>
<evidence type="ECO:0000256" key="4">
    <source>
        <dbReference type="ARBA" id="ARBA00023136"/>
    </source>
</evidence>
<evidence type="ECO:0000256" key="3">
    <source>
        <dbReference type="ARBA" id="ARBA00022989"/>
    </source>
</evidence>